<organism evidence="1 2">
    <name type="scientific">Romanomermis culicivorax</name>
    <name type="common">Nematode worm</name>
    <dbReference type="NCBI Taxonomy" id="13658"/>
    <lineage>
        <taxon>Eukaryota</taxon>
        <taxon>Metazoa</taxon>
        <taxon>Ecdysozoa</taxon>
        <taxon>Nematoda</taxon>
        <taxon>Enoplea</taxon>
        <taxon>Dorylaimia</taxon>
        <taxon>Mermithida</taxon>
        <taxon>Mermithoidea</taxon>
        <taxon>Mermithidae</taxon>
        <taxon>Romanomermis</taxon>
    </lineage>
</organism>
<dbReference type="AlphaFoldDB" id="A0A915KFT5"/>
<name>A0A915KFT5_ROMCU</name>
<protein>
    <submittedName>
        <fullName evidence="2">Uncharacterized protein</fullName>
    </submittedName>
</protein>
<keyword evidence="1" id="KW-1185">Reference proteome</keyword>
<evidence type="ECO:0000313" key="1">
    <source>
        <dbReference type="Proteomes" id="UP000887565"/>
    </source>
</evidence>
<proteinExistence type="predicted"/>
<accession>A0A915KFT5</accession>
<evidence type="ECO:0000313" key="2">
    <source>
        <dbReference type="WBParaSite" id="nRc.2.0.1.t37235-RA"/>
    </source>
</evidence>
<dbReference type="WBParaSite" id="nRc.2.0.1.t37235-RA">
    <property type="protein sequence ID" value="nRc.2.0.1.t37235-RA"/>
    <property type="gene ID" value="nRc.2.0.1.g37235"/>
</dbReference>
<sequence length="117" mass="12997">MHYLRPCHTSPRGTARYRAASGSAGCPIHTNRRRRGVVPRGGLSYFAAQYRAALYSATFLLLDFAFLKKYLEPDGAPQKLQKPIYTSKAVPCGTGQHHPAPAGTAQRRLVKLLHRDH</sequence>
<reference evidence="2" key="1">
    <citation type="submission" date="2022-11" db="UniProtKB">
        <authorList>
            <consortium name="WormBaseParasite"/>
        </authorList>
    </citation>
    <scope>IDENTIFICATION</scope>
</reference>
<dbReference type="Proteomes" id="UP000887565">
    <property type="component" value="Unplaced"/>
</dbReference>